<comment type="caution">
    <text evidence="1">The sequence shown here is derived from an EMBL/GenBank/DDBJ whole genome shotgun (WGS) entry which is preliminary data.</text>
</comment>
<gene>
    <name evidence="1" type="ORF">HMPREF9388_1659</name>
</gene>
<evidence type="ECO:0000313" key="1">
    <source>
        <dbReference type="EMBL" id="EGC22034.1"/>
    </source>
</evidence>
<proteinExistence type="predicted"/>
<accession>F0FG27</accession>
<sequence length="63" mass="7332">MNKDGTGKKLIFPVFLSFRMDILMLDPQESVSECEIKSAKLIDECFEKNLYRDPNIYVDELIS</sequence>
<dbReference type="EMBL" id="AEWY01000009">
    <property type="protein sequence ID" value="EGC22034.1"/>
    <property type="molecule type" value="Genomic_DNA"/>
</dbReference>
<reference evidence="1 2" key="1">
    <citation type="submission" date="2011-01" db="EMBL/GenBank/DDBJ databases">
        <authorList>
            <person name="Muzny D."/>
            <person name="Qin X."/>
            <person name="Deng J."/>
            <person name="Jiang H."/>
            <person name="Liu Y."/>
            <person name="Qu J."/>
            <person name="Song X.-Z."/>
            <person name="Zhang L."/>
            <person name="Thornton R."/>
            <person name="Coyle M."/>
            <person name="Francisco L."/>
            <person name="Jackson L."/>
            <person name="Javaid M."/>
            <person name="Korchina V."/>
            <person name="Kovar C."/>
            <person name="Mata R."/>
            <person name="Mathew T."/>
            <person name="Ngo R."/>
            <person name="Nguyen L."/>
            <person name="Nguyen N."/>
            <person name="Okwuonu G."/>
            <person name="Ongeri F."/>
            <person name="Pham C."/>
            <person name="Simmons D."/>
            <person name="Wilczek-Boney K."/>
            <person name="Hale W."/>
            <person name="Jakkamsetti A."/>
            <person name="Pham P."/>
            <person name="Ruth R."/>
            <person name="San Lucas F."/>
            <person name="Warren J."/>
            <person name="Zhang J."/>
            <person name="Zhao Z."/>
            <person name="Zhou C."/>
            <person name="Zhu D."/>
            <person name="Lee S."/>
            <person name="Bess C."/>
            <person name="Blankenburg K."/>
            <person name="Forbes L."/>
            <person name="Fu Q."/>
            <person name="Gubbala S."/>
            <person name="Hirani K."/>
            <person name="Jayaseelan J.C."/>
            <person name="Lara F."/>
            <person name="Munidasa M."/>
            <person name="Palculict T."/>
            <person name="Patil S."/>
            <person name="Pu L.-L."/>
            <person name="Saada N."/>
            <person name="Tang L."/>
            <person name="Weissenberger G."/>
            <person name="Zhu Y."/>
            <person name="Hemphill L."/>
            <person name="Shang Y."/>
            <person name="Youmans B."/>
            <person name="Ayvaz T."/>
            <person name="Ross M."/>
            <person name="Santibanez J."/>
            <person name="Aqrawi P."/>
            <person name="Gross S."/>
            <person name="Joshi V."/>
            <person name="Fowler G."/>
            <person name="Nazareth L."/>
            <person name="Reid J."/>
            <person name="Worley K."/>
            <person name="Petrosino J."/>
            <person name="Highlander S."/>
            <person name="Gibbs R."/>
        </authorList>
    </citation>
    <scope>NUCLEOTIDE SEQUENCE [LARGE SCALE GENOMIC DNA]</scope>
    <source>
        <strain evidence="1 2">SK353</strain>
    </source>
</reference>
<evidence type="ECO:0000313" key="2">
    <source>
        <dbReference type="Proteomes" id="UP000004185"/>
    </source>
</evidence>
<name>F0FG27_STRSA</name>
<dbReference type="AlphaFoldDB" id="F0FG27"/>
<organism evidence="1 2">
    <name type="scientific">Streptococcus sanguinis SK353</name>
    <dbReference type="NCBI Taxonomy" id="888815"/>
    <lineage>
        <taxon>Bacteria</taxon>
        <taxon>Bacillati</taxon>
        <taxon>Bacillota</taxon>
        <taxon>Bacilli</taxon>
        <taxon>Lactobacillales</taxon>
        <taxon>Streptococcaceae</taxon>
        <taxon>Streptococcus</taxon>
    </lineage>
</organism>
<dbReference type="HOGENOM" id="CLU_2884178_0_0_9"/>
<dbReference type="Proteomes" id="UP000004185">
    <property type="component" value="Unassembled WGS sequence"/>
</dbReference>
<protein>
    <submittedName>
        <fullName evidence="1">Uncharacterized protein</fullName>
    </submittedName>
</protein>